<dbReference type="Gene3D" id="1.25.40.10">
    <property type="entry name" value="Tetratricopeptide repeat domain"/>
    <property type="match status" value="1"/>
</dbReference>
<dbReference type="eggNOG" id="COG3063">
    <property type="taxonomic scope" value="Bacteria"/>
</dbReference>
<evidence type="ECO:0000313" key="3">
    <source>
        <dbReference type="Proteomes" id="UP000029672"/>
    </source>
</evidence>
<dbReference type="KEGG" id="frf:LO80_00700"/>
<dbReference type="Proteomes" id="UP000029672">
    <property type="component" value="Chromosome"/>
</dbReference>
<dbReference type="HOGENOM" id="CLU_923642_0_0_6"/>
<reference evidence="2 3" key="1">
    <citation type="submission" date="2014-10" db="EMBL/GenBank/DDBJ databases">
        <title>Whole genome sequence of Francisella endociliophora strain FSC1006, isolated from a laboratory culture of the marine ciliate Euplotes raikovi.</title>
        <authorList>
            <person name="Granberg M."/>
            <person name="Backman S."/>
            <person name="Lundmark E."/>
            <person name="Nilsson E."/>
            <person name="Karlsson E."/>
            <person name="Thelaus J."/>
            <person name="Ohrman C."/>
            <person name="Larkeryd A."/>
            <person name="Stenberg P."/>
        </authorList>
    </citation>
    <scope>NUCLEOTIDE SEQUENCE [LARGE SCALE GENOMIC DNA]</scope>
    <source>
        <strain evidence="2 3">FSC1006</strain>
    </source>
</reference>
<evidence type="ECO:0000313" key="2">
    <source>
        <dbReference type="EMBL" id="AIT08637.1"/>
    </source>
</evidence>
<feature type="chain" id="PRO_5001934284" evidence="1">
    <location>
        <begin position="23"/>
        <end position="301"/>
    </location>
</feature>
<organism evidence="2 3">
    <name type="scientific">Candidatus Francisella endociliophora</name>
    <dbReference type="NCBI Taxonomy" id="653937"/>
    <lineage>
        <taxon>Bacteria</taxon>
        <taxon>Pseudomonadati</taxon>
        <taxon>Pseudomonadota</taxon>
        <taxon>Gammaproteobacteria</taxon>
        <taxon>Thiotrichales</taxon>
        <taxon>Francisellaceae</taxon>
        <taxon>Francisella</taxon>
    </lineage>
</organism>
<keyword evidence="1" id="KW-0732">Signal</keyword>
<evidence type="ECO:0000256" key="1">
    <source>
        <dbReference type="SAM" id="SignalP"/>
    </source>
</evidence>
<dbReference type="Pfam" id="PF12895">
    <property type="entry name" value="ANAPC3"/>
    <property type="match status" value="1"/>
</dbReference>
<dbReference type="AlphaFoldDB" id="A0A097EM38"/>
<gene>
    <name evidence="2" type="ORF">LO80_00700</name>
</gene>
<dbReference type="OrthoDB" id="5603834at2"/>
<feature type="signal peptide" evidence="1">
    <location>
        <begin position="1"/>
        <end position="22"/>
    </location>
</feature>
<name>A0A097EM38_9GAMM</name>
<dbReference type="PROSITE" id="PS51257">
    <property type="entry name" value="PROKAR_LIPOPROTEIN"/>
    <property type="match status" value="1"/>
</dbReference>
<sequence length="301" mass="34831">MPINLKKIIAITILSSGLSACMTPSNQQKPTSSQQNQNKNNEVVEGNVAKYTVSAEPELEQKADYRKATELTAELVIAYTTEGYLDRAKDRLIKAQNLAKEHGYNLAIVDYAAGYYYQMIGANSIAEKYYDNAVYYHPKDFEAMNFYAQYLCSQKYDFKKAQELFEKSMYMSSNNDMAQTLFLYSECLYKQGRKKDALDFMKRADQFRKDYRAAKLRLAEMYFEAKNYKACYKTIYSMKGDRAFFNNKRILDLRLKLAEYAHNRNEAAAVRLILSSNNYNDEDMEKFFSKVTTQGDTSKDA</sequence>
<protein>
    <submittedName>
        <fullName evidence="2">Pilus assembly protein PilF</fullName>
    </submittedName>
</protein>
<keyword evidence="3" id="KW-1185">Reference proteome</keyword>
<proteinExistence type="predicted"/>
<dbReference type="InterPro" id="IPR011990">
    <property type="entry name" value="TPR-like_helical_dom_sf"/>
</dbReference>
<dbReference type="STRING" id="1547445.LO80_00700"/>
<dbReference type="SUPFAM" id="SSF48452">
    <property type="entry name" value="TPR-like"/>
    <property type="match status" value="1"/>
</dbReference>
<dbReference type="EMBL" id="CP009574">
    <property type="protein sequence ID" value="AIT08637.1"/>
    <property type="molecule type" value="Genomic_DNA"/>
</dbReference>
<accession>A0A097EM38</accession>
<dbReference type="RefSeq" id="WP_040007632.1">
    <property type="nucleotide sequence ID" value="NZ_CP009574.1"/>
</dbReference>